<organism evidence="1 2">
    <name type="scientific">Anaerotignum lactatifermentans DSM 14214</name>
    <dbReference type="NCBI Taxonomy" id="1121323"/>
    <lineage>
        <taxon>Bacteria</taxon>
        <taxon>Bacillati</taxon>
        <taxon>Bacillota</taxon>
        <taxon>Clostridia</taxon>
        <taxon>Lachnospirales</taxon>
        <taxon>Anaerotignaceae</taxon>
        <taxon>Anaerotignum</taxon>
    </lineage>
</organism>
<sequence length="80" mass="8898">MASLKFLKELGFSMVCLGDYICKGISYGECTTQAVEVLRKNNKSIVGIKVIPVTETTKFGVVCGEWIDDQVLHIMKIVEK</sequence>
<gene>
    <name evidence="1" type="ORF">SAMN02745138_01502</name>
</gene>
<dbReference type="EMBL" id="FRAH01000022">
    <property type="protein sequence ID" value="SHK29652.1"/>
    <property type="molecule type" value="Genomic_DNA"/>
</dbReference>
<keyword evidence="2" id="KW-1185">Reference proteome</keyword>
<proteinExistence type="predicted"/>
<dbReference type="RefSeq" id="WP_072850613.1">
    <property type="nucleotide sequence ID" value="NZ_FRAH01000022.1"/>
</dbReference>
<dbReference type="Gene3D" id="3.90.550.10">
    <property type="entry name" value="Spore Coat Polysaccharide Biosynthesis Protein SpsA, Chain A"/>
    <property type="match status" value="1"/>
</dbReference>
<name>A0A1M6RB38_9FIRM</name>
<dbReference type="AlphaFoldDB" id="A0A1M6RB38"/>
<dbReference type="InterPro" id="IPR029044">
    <property type="entry name" value="Nucleotide-diphossugar_trans"/>
</dbReference>
<keyword evidence="1" id="KW-0808">Transferase</keyword>
<dbReference type="GO" id="GO:0016779">
    <property type="term" value="F:nucleotidyltransferase activity"/>
    <property type="evidence" value="ECO:0007669"/>
    <property type="project" value="UniProtKB-KW"/>
</dbReference>
<evidence type="ECO:0000313" key="1">
    <source>
        <dbReference type="EMBL" id="SHK29652.1"/>
    </source>
</evidence>
<reference evidence="1 2" key="1">
    <citation type="submission" date="2016-11" db="EMBL/GenBank/DDBJ databases">
        <authorList>
            <person name="Jaros S."/>
            <person name="Januszkiewicz K."/>
            <person name="Wedrychowicz H."/>
        </authorList>
    </citation>
    <scope>NUCLEOTIDE SEQUENCE [LARGE SCALE GENOMIC DNA]</scope>
    <source>
        <strain evidence="1 2">DSM 14214</strain>
    </source>
</reference>
<protein>
    <submittedName>
        <fullName evidence="1">UTP--glucose-1-phosphate uridylyltransferase</fullName>
    </submittedName>
</protein>
<accession>A0A1M6RB38</accession>
<dbReference type="OrthoDB" id="9803306at2"/>
<evidence type="ECO:0000313" key="2">
    <source>
        <dbReference type="Proteomes" id="UP000183975"/>
    </source>
</evidence>
<dbReference type="Proteomes" id="UP000183975">
    <property type="component" value="Unassembled WGS sequence"/>
</dbReference>
<keyword evidence="1" id="KW-0548">Nucleotidyltransferase</keyword>